<dbReference type="InterPro" id="IPR050268">
    <property type="entry name" value="NADH-dep_flavin_reductase"/>
</dbReference>
<comment type="caution">
    <text evidence="3">The sequence shown here is derived from an EMBL/GenBank/DDBJ whole genome shotgun (WGS) entry which is preliminary data.</text>
</comment>
<dbReference type="PANTHER" id="PTHR30466">
    <property type="entry name" value="FLAVIN REDUCTASE"/>
    <property type="match status" value="1"/>
</dbReference>
<feature type="domain" description="Flavin reductase like" evidence="2">
    <location>
        <begin position="15"/>
        <end position="160"/>
    </location>
</feature>
<evidence type="ECO:0000259" key="2">
    <source>
        <dbReference type="SMART" id="SM00903"/>
    </source>
</evidence>
<protein>
    <submittedName>
        <fullName evidence="3">Flavin reductase family protein</fullName>
    </submittedName>
</protein>
<dbReference type="EMBL" id="JACJVJ010000001">
    <property type="protein sequence ID" value="MBC2776655.1"/>
    <property type="molecule type" value="Genomic_DNA"/>
</dbReference>
<dbReference type="GO" id="GO:0042602">
    <property type="term" value="F:riboflavin reductase (NADPH) activity"/>
    <property type="evidence" value="ECO:0007669"/>
    <property type="project" value="TreeGrafter"/>
</dbReference>
<organism evidence="3 4">
    <name type="scientific">Parasphingopyxis marina</name>
    <dbReference type="NCBI Taxonomy" id="2761622"/>
    <lineage>
        <taxon>Bacteria</taxon>
        <taxon>Pseudomonadati</taxon>
        <taxon>Pseudomonadota</taxon>
        <taxon>Alphaproteobacteria</taxon>
        <taxon>Sphingomonadales</taxon>
        <taxon>Sphingomonadaceae</taxon>
        <taxon>Parasphingopyxis</taxon>
    </lineage>
</organism>
<name>A0A842HUP5_9SPHN</name>
<dbReference type="Pfam" id="PF01613">
    <property type="entry name" value="Flavin_Reduct"/>
    <property type="match status" value="1"/>
</dbReference>
<evidence type="ECO:0000313" key="4">
    <source>
        <dbReference type="Proteomes" id="UP000564378"/>
    </source>
</evidence>
<dbReference type="InterPro" id="IPR012349">
    <property type="entry name" value="Split_barrel_FMN-bd"/>
</dbReference>
<dbReference type="GO" id="GO:0010181">
    <property type="term" value="F:FMN binding"/>
    <property type="evidence" value="ECO:0007669"/>
    <property type="project" value="InterPro"/>
</dbReference>
<gene>
    <name evidence="3" type="ORF">H6P80_03375</name>
</gene>
<evidence type="ECO:0000313" key="3">
    <source>
        <dbReference type="EMBL" id="MBC2776655.1"/>
    </source>
</evidence>
<keyword evidence="4" id="KW-1185">Reference proteome</keyword>
<dbReference type="SUPFAM" id="SSF50475">
    <property type="entry name" value="FMN-binding split barrel"/>
    <property type="match status" value="1"/>
</dbReference>
<dbReference type="RefSeq" id="WP_185799922.1">
    <property type="nucleotide sequence ID" value="NZ_JACJVJ010000001.1"/>
</dbReference>
<accession>A0A842HUP5</accession>
<proteinExistence type="predicted"/>
<evidence type="ECO:0000256" key="1">
    <source>
        <dbReference type="ARBA" id="ARBA00023002"/>
    </source>
</evidence>
<dbReference type="AlphaFoldDB" id="A0A842HUP5"/>
<dbReference type="Proteomes" id="UP000564378">
    <property type="component" value="Unassembled WGS sequence"/>
</dbReference>
<dbReference type="Gene3D" id="2.30.110.10">
    <property type="entry name" value="Electron Transport, Fmn-binding Protein, Chain A"/>
    <property type="match status" value="1"/>
</dbReference>
<dbReference type="InterPro" id="IPR002563">
    <property type="entry name" value="Flavin_Rdtase-like_dom"/>
</dbReference>
<sequence length="168" mass="17896">MDSPTTVAEALRDGLRRLAKAVVVITCRHEGQRYAMAATAVSELSMDPPSLLICVNRSASLYAPLSEGADFCVNILHSDHSEISTACSGKEKGEARFAFGNWGGAPDGCPVLADAQASFLCRNDKAFDYGTHHIVIGQVEEVAVNGSVSPLIYVDGRYARIGNPLDLV</sequence>
<reference evidence="3 4" key="1">
    <citation type="submission" date="2020-08" db="EMBL/GenBank/DDBJ databases">
        <title>Draft genome sequence of Parasphingopyxis sp. GrpM-11.</title>
        <authorList>
            <person name="Oh J."/>
            <person name="Roh D.-H."/>
        </authorList>
    </citation>
    <scope>NUCLEOTIDE SEQUENCE [LARGE SCALE GENOMIC DNA]</scope>
    <source>
        <strain evidence="3 4">GrpM-11</strain>
    </source>
</reference>
<keyword evidence="1" id="KW-0560">Oxidoreductase</keyword>
<dbReference type="PANTHER" id="PTHR30466:SF1">
    <property type="entry name" value="FMN REDUCTASE (NADH) RUTF"/>
    <property type="match status" value="1"/>
</dbReference>
<dbReference type="SMART" id="SM00903">
    <property type="entry name" value="Flavin_Reduct"/>
    <property type="match status" value="1"/>
</dbReference>